<comment type="subunit">
    <text evidence="9 10">Homodimer, forms a heterotetramer with a Cas2 homodimer.</text>
</comment>
<feature type="region of interest" description="Disordered" evidence="11">
    <location>
        <begin position="297"/>
        <end position="321"/>
    </location>
</feature>
<organism evidence="12 13">
    <name type="scientific">Pannonibacter phragmitetus</name>
    <dbReference type="NCBI Taxonomy" id="121719"/>
    <lineage>
        <taxon>Bacteria</taxon>
        <taxon>Pseudomonadati</taxon>
        <taxon>Pseudomonadota</taxon>
        <taxon>Alphaproteobacteria</taxon>
        <taxon>Hyphomicrobiales</taxon>
        <taxon>Stappiaceae</taxon>
        <taxon>Pannonibacter</taxon>
    </lineage>
</organism>
<keyword evidence="1 10" id="KW-0540">Nuclease</keyword>
<dbReference type="InterPro" id="IPR042211">
    <property type="entry name" value="CRISPR-assoc_Cas1_N"/>
</dbReference>
<dbReference type="OrthoDB" id="9803119at2"/>
<dbReference type="RefSeq" id="WP_019963487.1">
    <property type="nucleotide sequence ID" value="NZ_UGSK01000001.1"/>
</dbReference>
<dbReference type="NCBIfam" id="TIGR03639">
    <property type="entry name" value="cas1_NMENI"/>
    <property type="match status" value="1"/>
</dbReference>
<dbReference type="PANTHER" id="PTHR34353:SF2">
    <property type="entry name" value="CRISPR-ASSOCIATED ENDONUCLEASE CAS1 1"/>
    <property type="match status" value="1"/>
</dbReference>
<keyword evidence="2 10" id="KW-0479">Metal-binding</keyword>
<dbReference type="Pfam" id="PF01867">
    <property type="entry name" value="Cas_Cas1"/>
    <property type="match status" value="1"/>
</dbReference>
<keyword evidence="8 10" id="KW-0464">Manganese</keyword>
<dbReference type="EMBL" id="UGSK01000001">
    <property type="protein sequence ID" value="SUA99556.1"/>
    <property type="molecule type" value="Genomic_DNA"/>
</dbReference>
<dbReference type="NCBIfam" id="TIGR00287">
    <property type="entry name" value="cas1"/>
    <property type="match status" value="1"/>
</dbReference>
<evidence type="ECO:0000256" key="2">
    <source>
        <dbReference type="ARBA" id="ARBA00022723"/>
    </source>
</evidence>
<dbReference type="GO" id="GO:0043571">
    <property type="term" value="P:maintenance of CRISPR repeat elements"/>
    <property type="evidence" value="ECO:0007669"/>
    <property type="project" value="UniProtKB-UniRule"/>
</dbReference>
<comment type="function">
    <text evidence="10">CRISPR (clustered regularly interspaced short palindromic repeat), is an adaptive immune system that provides protection against mobile genetic elements (viruses, transposable elements and conjugative plasmids). CRISPR clusters contain spacers, sequences complementary to antecedent mobile elements, and target invading nucleic acids. CRISPR clusters are transcribed and processed into CRISPR RNA (crRNA). Acts as a dsDNA endonuclease. Involved in the integration of spacer DNA into the CRISPR cassette.</text>
</comment>
<evidence type="ECO:0000256" key="6">
    <source>
        <dbReference type="ARBA" id="ARBA00023118"/>
    </source>
</evidence>
<feature type="compositionally biased region" description="Basic and acidic residues" evidence="11">
    <location>
        <begin position="308"/>
        <end position="321"/>
    </location>
</feature>
<evidence type="ECO:0000256" key="3">
    <source>
        <dbReference type="ARBA" id="ARBA00022759"/>
    </source>
</evidence>
<dbReference type="Proteomes" id="UP000255000">
    <property type="component" value="Unassembled WGS sequence"/>
</dbReference>
<dbReference type="Gene3D" id="1.20.120.920">
    <property type="entry name" value="CRISPR-associated endonuclease Cas1, C-terminal domain"/>
    <property type="match status" value="1"/>
</dbReference>
<keyword evidence="5 10" id="KW-0460">Magnesium</keyword>
<evidence type="ECO:0000313" key="12">
    <source>
        <dbReference type="EMBL" id="SUA99556.1"/>
    </source>
</evidence>
<proteinExistence type="inferred from homology"/>
<dbReference type="PANTHER" id="PTHR34353">
    <property type="entry name" value="CRISPR-ASSOCIATED ENDONUCLEASE CAS1 1"/>
    <property type="match status" value="1"/>
</dbReference>
<evidence type="ECO:0000256" key="5">
    <source>
        <dbReference type="ARBA" id="ARBA00022842"/>
    </source>
</evidence>
<keyword evidence="7 10" id="KW-0238">DNA-binding</keyword>
<dbReference type="Gene3D" id="3.100.10.20">
    <property type="entry name" value="CRISPR-associated endonuclease Cas1, N-terminal domain"/>
    <property type="match status" value="1"/>
</dbReference>
<comment type="similarity">
    <text evidence="10">Belongs to the CRISPR-associated endonuclease Cas1 family.</text>
</comment>
<gene>
    <name evidence="10" type="primary">cas1</name>
    <name evidence="12" type="ORF">NCTC13350_00455</name>
</gene>
<dbReference type="InterPro" id="IPR019855">
    <property type="entry name" value="CRISPR-assoc_Cas1_NMENI"/>
</dbReference>
<dbReference type="GO" id="GO:0004520">
    <property type="term" value="F:DNA endonuclease activity"/>
    <property type="evidence" value="ECO:0007669"/>
    <property type="project" value="InterPro"/>
</dbReference>
<keyword evidence="4 10" id="KW-0378">Hydrolase</keyword>
<dbReference type="InterPro" id="IPR050646">
    <property type="entry name" value="Cas1"/>
</dbReference>
<feature type="binding site" evidence="10">
    <location>
        <position position="204"/>
    </location>
    <ligand>
        <name>Mn(2+)</name>
        <dbReference type="ChEBI" id="CHEBI:29035"/>
    </ligand>
</feature>
<evidence type="ECO:0000256" key="8">
    <source>
        <dbReference type="ARBA" id="ARBA00023211"/>
    </source>
</evidence>
<dbReference type="InterPro" id="IPR042206">
    <property type="entry name" value="CRISPR-assoc_Cas1_C"/>
</dbReference>
<feature type="binding site" evidence="10">
    <location>
        <position position="147"/>
    </location>
    <ligand>
        <name>Mn(2+)</name>
        <dbReference type="ChEBI" id="CHEBI:29035"/>
    </ligand>
</feature>
<comment type="cofactor">
    <cofactor evidence="10">
        <name>Mg(2+)</name>
        <dbReference type="ChEBI" id="CHEBI:18420"/>
    </cofactor>
    <cofactor evidence="10">
        <name>Mn(2+)</name>
        <dbReference type="ChEBI" id="CHEBI:29035"/>
    </cofactor>
</comment>
<dbReference type="GO" id="GO:0051607">
    <property type="term" value="P:defense response to virus"/>
    <property type="evidence" value="ECO:0007669"/>
    <property type="project" value="UniProtKB-UniRule"/>
</dbReference>
<evidence type="ECO:0000313" key="13">
    <source>
        <dbReference type="Proteomes" id="UP000255000"/>
    </source>
</evidence>
<dbReference type="GO" id="GO:0016787">
    <property type="term" value="F:hydrolase activity"/>
    <property type="evidence" value="ECO:0007669"/>
    <property type="project" value="UniProtKB-KW"/>
</dbReference>
<evidence type="ECO:0000256" key="11">
    <source>
        <dbReference type="SAM" id="MobiDB-lite"/>
    </source>
</evidence>
<keyword evidence="6 10" id="KW-0051">Antiviral defense</keyword>
<feature type="binding site" evidence="10">
    <location>
        <position position="219"/>
    </location>
    <ligand>
        <name>Mn(2+)</name>
        <dbReference type="ChEBI" id="CHEBI:29035"/>
    </ligand>
</feature>
<name>A0A378ZQL3_9HYPH</name>
<evidence type="ECO:0000256" key="9">
    <source>
        <dbReference type="ARBA" id="ARBA00038592"/>
    </source>
</evidence>
<keyword evidence="3 10" id="KW-0255">Endonuclease</keyword>
<evidence type="ECO:0000256" key="10">
    <source>
        <dbReference type="HAMAP-Rule" id="MF_01470"/>
    </source>
</evidence>
<dbReference type="GO" id="GO:0046872">
    <property type="term" value="F:metal ion binding"/>
    <property type="evidence" value="ECO:0007669"/>
    <property type="project" value="UniProtKB-UniRule"/>
</dbReference>
<dbReference type="EC" id="3.1.-.-" evidence="10"/>
<accession>A0A378ZQL3</accession>
<evidence type="ECO:0000256" key="7">
    <source>
        <dbReference type="ARBA" id="ARBA00023125"/>
    </source>
</evidence>
<evidence type="ECO:0000256" key="1">
    <source>
        <dbReference type="ARBA" id="ARBA00022722"/>
    </source>
</evidence>
<dbReference type="HAMAP" id="MF_01470">
    <property type="entry name" value="Cas1"/>
    <property type="match status" value="1"/>
</dbReference>
<dbReference type="GO" id="GO:0003677">
    <property type="term" value="F:DNA binding"/>
    <property type="evidence" value="ECO:0007669"/>
    <property type="project" value="UniProtKB-KW"/>
</dbReference>
<protein>
    <recommendedName>
        <fullName evidence="10">CRISPR-associated endonuclease Cas1</fullName>
        <ecNumber evidence="10">3.1.-.-</ecNumber>
    </recommendedName>
</protein>
<sequence length="321" mass="34815">MNRVLDISSDGLHLAVHRGFLTVSDSGAEIGRIALDDLGAVIVHAHGTTWSNHVFVQMAERNVPVVLCAPNHAPVSVVWPLAGHHAQGGRMQAQAAASKPLKKQLWQQVVTAKVRMQGHVLACNGQEAGAFSLLARKVRSGDPDNIEAQAARRYWQALMGPDFRRDQNAEGANAMLNYGYTVLRAIVSRSICASGLHPGLGIFHANRGNAFPLSDDLMEPYRPLVDQLVLNLIRQGITEVDRTAKQRLAALAGFDLQTPEGTSPLSVQVQRLTHSLAVSFETGQPVLALPALPHPGELQTLGWPQEAEPERESGREDMEEA</sequence>
<dbReference type="AlphaFoldDB" id="A0A378ZQL3"/>
<evidence type="ECO:0000256" key="4">
    <source>
        <dbReference type="ARBA" id="ARBA00022801"/>
    </source>
</evidence>
<dbReference type="InterPro" id="IPR002729">
    <property type="entry name" value="CRISPR-assoc_Cas1"/>
</dbReference>
<reference evidence="12 13" key="1">
    <citation type="submission" date="2018-06" db="EMBL/GenBank/DDBJ databases">
        <authorList>
            <consortium name="Pathogen Informatics"/>
            <person name="Doyle S."/>
        </authorList>
    </citation>
    <scope>NUCLEOTIDE SEQUENCE [LARGE SCALE GENOMIC DNA]</scope>
    <source>
        <strain evidence="12 13">NCTC13350</strain>
    </source>
</reference>